<feature type="region of interest" description="Disordered" evidence="1">
    <location>
        <begin position="1"/>
        <end position="68"/>
    </location>
</feature>
<evidence type="ECO:0000313" key="2">
    <source>
        <dbReference type="EMBL" id="KJA19776.1"/>
    </source>
</evidence>
<reference evidence="3" key="1">
    <citation type="submission" date="2014-04" db="EMBL/GenBank/DDBJ databases">
        <title>Evolutionary Origins and Diversification of the Mycorrhizal Mutualists.</title>
        <authorList>
            <consortium name="DOE Joint Genome Institute"/>
            <consortium name="Mycorrhizal Genomics Consortium"/>
            <person name="Kohler A."/>
            <person name="Kuo A."/>
            <person name="Nagy L.G."/>
            <person name="Floudas D."/>
            <person name="Copeland A."/>
            <person name="Barry K.W."/>
            <person name="Cichocki N."/>
            <person name="Veneault-Fourrey C."/>
            <person name="LaButti K."/>
            <person name="Lindquist E.A."/>
            <person name="Lipzen A."/>
            <person name="Lundell T."/>
            <person name="Morin E."/>
            <person name="Murat C."/>
            <person name="Riley R."/>
            <person name="Ohm R."/>
            <person name="Sun H."/>
            <person name="Tunlid A."/>
            <person name="Henrissat B."/>
            <person name="Grigoriev I.V."/>
            <person name="Hibbett D.S."/>
            <person name="Martin F."/>
        </authorList>
    </citation>
    <scope>NUCLEOTIDE SEQUENCE [LARGE SCALE GENOMIC DNA]</scope>
    <source>
        <strain evidence="3">FD-334 SS-4</strain>
    </source>
</reference>
<evidence type="ECO:0000313" key="3">
    <source>
        <dbReference type="Proteomes" id="UP000054270"/>
    </source>
</evidence>
<dbReference type="EMBL" id="KN817574">
    <property type="protein sequence ID" value="KJA19776.1"/>
    <property type="molecule type" value="Genomic_DNA"/>
</dbReference>
<protein>
    <submittedName>
        <fullName evidence="2">Uncharacterized protein</fullName>
    </submittedName>
</protein>
<gene>
    <name evidence="2" type="ORF">HYPSUDRAFT_204357</name>
</gene>
<organism evidence="2 3">
    <name type="scientific">Hypholoma sublateritium (strain FD-334 SS-4)</name>
    <dbReference type="NCBI Taxonomy" id="945553"/>
    <lineage>
        <taxon>Eukaryota</taxon>
        <taxon>Fungi</taxon>
        <taxon>Dikarya</taxon>
        <taxon>Basidiomycota</taxon>
        <taxon>Agaricomycotina</taxon>
        <taxon>Agaricomycetes</taxon>
        <taxon>Agaricomycetidae</taxon>
        <taxon>Agaricales</taxon>
        <taxon>Agaricineae</taxon>
        <taxon>Strophariaceae</taxon>
        <taxon>Hypholoma</taxon>
    </lineage>
</organism>
<proteinExistence type="predicted"/>
<name>A0A0D2NT81_HYPSF</name>
<sequence>MPATPVLRKSKRLALRGPATSPTAPDHPIHLSPPATAKVTRKNRSAPARRIQKKTDISDSDDPPTFNKGAFVAPLQRLQELKAMTKACDKLSQELTEVKWDRDQLLPPP</sequence>
<dbReference type="Proteomes" id="UP000054270">
    <property type="component" value="Unassembled WGS sequence"/>
</dbReference>
<evidence type="ECO:0000256" key="1">
    <source>
        <dbReference type="SAM" id="MobiDB-lite"/>
    </source>
</evidence>
<keyword evidence="3" id="KW-1185">Reference proteome</keyword>
<accession>A0A0D2NT81</accession>
<dbReference type="AlphaFoldDB" id="A0A0D2NT81"/>